<name>A0A0F9A0B1_9ZZZZ</name>
<accession>A0A0F9A0B1</accession>
<gene>
    <name evidence="1" type="ORF">LCGC14_2631550</name>
</gene>
<organism evidence="1">
    <name type="scientific">marine sediment metagenome</name>
    <dbReference type="NCBI Taxonomy" id="412755"/>
    <lineage>
        <taxon>unclassified sequences</taxon>
        <taxon>metagenomes</taxon>
        <taxon>ecological metagenomes</taxon>
    </lineage>
</organism>
<sequence length="86" mass="9433">MSIGCLVRATVGCFDVVLNTYGYPGLPFASEAFIHYATINRWLSERCGFEINVLDATTPISPEQVGASVTKLISILEENERERGHG</sequence>
<proteinExistence type="predicted"/>
<dbReference type="EMBL" id="LAZR01045154">
    <property type="protein sequence ID" value="KKK99558.1"/>
    <property type="molecule type" value="Genomic_DNA"/>
</dbReference>
<protein>
    <submittedName>
        <fullName evidence="1">Uncharacterized protein</fullName>
    </submittedName>
</protein>
<comment type="caution">
    <text evidence="1">The sequence shown here is derived from an EMBL/GenBank/DDBJ whole genome shotgun (WGS) entry which is preliminary data.</text>
</comment>
<dbReference type="AlphaFoldDB" id="A0A0F9A0B1"/>
<evidence type="ECO:0000313" key="1">
    <source>
        <dbReference type="EMBL" id="KKK99558.1"/>
    </source>
</evidence>
<reference evidence="1" key="1">
    <citation type="journal article" date="2015" name="Nature">
        <title>Complex archaea that bridge the gap between prokaryotes and eukaryotes.</title>
        <authorList>
            <person name="Spang A."/>
            <person name="Saw J.H."/>
            <person name="Jorgensen S.L."/>
            <person name="Zaremba-Niedzwiedzka K."/>
            <person name="Martijn J."/>
            <person name="Lind A.E."/>
            <person name="van Eijk R."/>
            <person name="Schleper C."/>
            <person name="Guy L."/>
            <person name="Ettema T.J."/>
        </authorList>
    </citation>
    <scope>NUCLEOTIDE SEQUENCE</scope>
</reference>